<dbReference type="EMBL" id="FRAW01000013">
    <property type="protein sequence ID" value="SHK66459.1"/>
    <property type="molecule type" value="Genomic_DNA"/>
</dbReference>
<gene>
    <name evidence="1" type="ORF">SAMN05720469_11333</name>
</gene>
<organism evidence="1 2">
    <name type="scientific">Fibrobacter intestinalis</name>
    <dbReference type="NCBI Taxonomy" id="28122"/>
    <lineage>
        <taxon>Bacteria</taxon>
        <taxon>Pseudomonadati</taxon>
        <taxon>Fibrobacterota</taxon>
        <taxon>Fibrobacteria</taxon>
        <taxon>Fibrobacterales</taxon>
        <taxon>Fibrobacteraceae</taxon>
        <taxon>Fibrobacter</taxon>
    </lineage>
</organism>
<dbReference type="RefSeq" id="WP_244889346.1">
    <property type="nucleotide sequence ID" value="NZ_FRAW01000013.1"/>
</dbReference>
<keyword evidence="2" id="KW-1185">Reference proteome</keyword>
<evidence type="ECO:0000313" key="2">
    <source>
        <dbReference type="Proteomes" id="UP000184275"/>
    </source>
</evidence>
<name>A0A1M6UBA4_9BACT</name>
<evidence type="ECO:0008006" key="3">
    <source>
        <dbReference type="Google" id="ProtNLM"/>
    </source>
</evidence>
<evidence type="ECO:0000313" key="1">
    <source>
        <dbReference type="EMBL" id="SHK66459.1"/>
    </source>
</evidence>
<dbReference type="AlphaFoldDB" id="A0A1M6UBA4"/>
<proteinExistence type="predicted"/>
<accession>A0A1M6UBA4</accession>
<protein>
    <recommendedName>
        <fullName evidence="3">Transposase DDE domain-containing protein</fullName>
    </recommendedName>
</protein>
<sequence length="158" mass="17397">MLATMIFACFARSDSLKPTVKTLETIGGSLPNLGIEGIPSRSNLGKSPRARKRNGHALPYKLFHAGRIYDRAAVQGSLGSGELLQVVETELEIESFMGTTRNAVEIQVYASMISMLLLRELKDVSDSNRRESKLIPLGFSCFVTALRPNLFRSIPLDI</sequence>
<dbReference type="Proteomes" id="UP000184275">
    <property type="component" value="Unassembled WGS sequence"/>
</dbReference>
<reference evidence="2" key="1">
    <citation type="submission" date="2016-11" db="EMBL/GenBank/DDBJ databases">
        <authorList>
            <person name="Varghese N."/>
            <person name="Submissions S."/>
        </authorList>
    </citation>
    <scope>NUCLEOTIDE SEQUENCE [LARGE SCALE GENOMIC DNA]</scope>
    <source>
        <strain evidence="2">UWOS</strain>
    </source>
</reference>